<protein>
    <submittedName>
        <fullName evidence="1">Uncharacterized protein</fullName>
    </submittedName>
</protein>
<gene>
    <name evidence="1" type="ORF">MMALV_04870</name>
</gene>
<organism evidence="1 2">
    <name type="scientific">Methanomethylophilus alvi (strain Mx1201)</name>
    <dbReference type="NCBI Taxonomy" id="1236689"/>
    <lineage>
        <taxon>Archaea</taxon>
        <taxon>Methanobacteriati</taxon>
        <taxon>Thermoplasmatota</taxon>
        <taxon>Thermoplasmata</taxon>
        <taxon>Methanomassiliicoccales</taxon>
        <taxon>Methanomethylophilaceae</taxon>
        <taxon>Methanomethylophilus</taxon>
    </lineage>
</organism>
<reference evidence="1 2" key="1">
    <citation type="journal article" date="2012" name="J. Bacteriol.">
        <title>Genome sequence of 'Candidatus Methanomethylophilus alvus' Mx1201, a methanogenic archaeon from the human gut belonging to a seventh order of methanogens.</title>
        <authorList>
            <person name="Borrel G."/>
            <person name="Harris H.M."/>
            <person name="Tottey W."/>
            <person name="Mihajlovski A."/>
            <person name="Parisot N."/>
            <person name="Peyretaillade E."/>
            <person name="Peyret P."/>
            <person name="Gribaldo S."/>
            <person name="O'Toole P.W."/>
            <person name="Brugere J.F."/>
        </authorList>
    </citation>
    <scope>NUCLEOTIDE SEQUENCE [LARGE SCALE GENOMIC DNA]</scope>
    <source>
        <strain evidence="1 2">Mx1201</strain>
    </source>
</reference>
<dbReference type="EMBL" id="CP004049">
    <property type="protein sequence ID" value="AGI85229.1"/>
    <property type="molecule type" value="Genomic_DNA"/>
</dbReference>
<dbReference type="KEGG" id="max:MMALV_04870"/>
<dbReference type="HOGENOM" id="CLU_3003342_0_0_2"/>
<sequence length="57" mass="6781">MSDPDKGGKKKECLMTEQELYEMLLVEDDRFHDEGRDLYMDEVIKKIRKDLETDGDQ</sequence>
<proteinExistence type="predicted"/>
<evidence type="ECO:0000313" key="2">
    <source>
        <dbReference type="Proteomes" id="UP000012672"/>
    </source>
</evidence>
<dbReference type="OrthoDB" id="381676at2157"/>
<dbReference type="GeneID" id="55637711"/>
<dbReference type="AlphaFoldDB" id="M9SBQ5"/>
<dbReference type="RefSeq" id="WP_015504377.1">
    <property type="nucleotide sequence ID" value="NC_020913.1"/>
</dbReference>
<keyword evidence="2" id="KW-1185">Reference proteome</keyword>
<accession>M9SBQ5</accession>
<dbReference type="Proteomes" id="UP000012672">
    <property type="component" value="Chromosome"/>
</dbReference>
<name>M9SBQ5_METAX</name>
<evidence type="ECO:0000313" key="1">
    <source>
        <dbReference type="EMBL" id="AGI85229.1"/>
    </source>
</evidence>
<dbReference type="InParanoid" id="M9SBQ5"/>